<evidence type="ECO:0000256" key="2">
    <source>
        <dbReference type="ARBA" id="ARBA00007193"/>
    </source>
</evidence>
<keyword evidence="4 12" id="KW-0894">Sodium channel</keyword>
<dbReference type="EMBL" id="BPLR01000442">
    <property type="protein sequence ID" value="GIY94853.1"/>
    <property type="molecule type" value="Genomic_DNA"/>
</dbReference>
<comment type="similarity">
    <text evidence="2 12">Belongs to the amiloride-sensitive sodium channel (TC 1.A.6) family.</text>
</comment>
<gene>
    <name evidence="13" type="primary">AVEN_242140_1</name>
    <name evidence="13" type="ORF">CEXT_116891</name>
</gene>
<evidence type="ECO:0000313" key="13">
    <source>
        <dbReference type="EMBL" id="GIY94853.1"/>
    </source>
</evidence>
<accession>A0AAV4XKC2</accession>
<comment type="caution">
    <text evidence="13">The sequence shown here is derived from an EMBL/GenBank/DDBJ whole genome shotgun (WGS) entry which is preliminary data.</text>
</comment>
<proteinExistence type="inferred from homology"/>
<dbReference type="GO" id="GO:0016020">
    <property type="term" value="C:membrane"/>
    <property type="evidence" value="ECO:0007669"/>
    <property type="project" value="UniProtKB-SubCell"/>
</dbReference>
<keyword evidence="8 12" id="KW-0406">Ion transport</keyword>
<evidence type="ECO:0000256" key="12">
    <source>
        <dbReference type="RuleBase" id="RU000679"/>
    </source>
</evidence>
<keyword evidence="6" id="KW-1133">Transmembrane helix</keyword>
<evidence type="ECO:0000256" key="9">
    <source>
        <dbReference type="ARBA" id="ARBA00023136"/>
    </source>
</evidence>
<evidence type="ECO:0000256" key="10">
    <source>
        <dbReference type="ARBA" id="ARBA00023201"/>
    </source>
</evidence>
<organism evidence="13 14">
    <name type="scientific">Caerostris extrusa</name>
    <name type="common">Bark spider</name>
    <name type="synonym">Caerostris bankana</name>
    <dbReference type="NCBI Taxonomy" id="172846"/>
    <lineage>
        <taxon>Eukaryota</taxon>
        <taxon>Metazoa</taxon>
        <taxon>Ecdysozoa</taxon>
        <taxon>Arthropoda</taxon>
        <taxon>Chelicerata</taxon>
        <taxon>Arachnida</taxon>
        <taxon>Araneae</taxon>
        <taxon>Araneomorphae</taxon>
        <taxon>Entelegynae</taxon>
        <taxon>Araneoidea</taxon>
        <taxon>Araneidae</taxon>
        <taxon>Caerostris</taxon>
    </lineage>
</organism>
<dbReference type="Pfam" id="PF00858">
    <property type="entry name" value="ASC"/>
    <property type="match status" value="1"/>
</dbReference>
<evidence type="ECO:0000313" key="14">
    <source>
        <dbReference type="Proteomes" id="UP001054945"/>
    </source>
</evidence>
<evidence type="ECO:0000256" key="1">
    <source>
        <dbReference type="ARBA" id="ARBA00004141"/>
    </source>
</evidence>
<dbReference type="InterPro" id="IPR001873">
    <property type="entry name" value="ENaC"/>
</dbReference>
<evidence type="ECO:0000256" key="11">
    <source>
        <dbReference type="ARBA" id="ARBA00023303"/>
    </source>
</evidence>
<evidence type="ECO:0000256" key="8">
    <source>
        <dbReference type="ARBA" id="ARBA00023065"/>
    </source>
</evidence>
<keyword evidence="5 12" id="KW-0812">Transmembrane</keyword>
<evidence type="ECO:0000256" key="3">
    <source>
        <dbReference type="ARBA" id="ARBA00022448"/>
    </source>
</evidence>
<keyword evidence="14" id="KW-1185">Reference proteome</keyword>
<dbReference type="GO" id="GO:0005272">
    <property type="term" value="F:sodium channel activity"/>
    <property type="evidence" value="ECO:0007669"/>
    <property type="project" value="UniProtKB-KW"/>
</dbReference>
<evidence type="ECO:0000256" key="6">
    <source>
        <dbReference type="ARBA" id="ARBA00022989"/>
    </source>
</evidence>
<protein>
    <submittedName>
        <fullName evidence="13">Uncharacterized protein</fullName>
    </submittedName>
</protein>
<comment type="subcellular location">
    <subcellularLocation>
        <location evidence="1">Membrane</location>
        <topology evidence="1">Multi-pass membrane protein</topology>
    </subcellularLocation>
</comment>
<keyword evidence="7" id="KW-0915">Sodium</keyword>
<keyword evidence="11 12" id="KW-0407">Ion channel</keyword>
<evidence type="ECO:0000256" key="7">
    <source>
        <dbReference type="ARBA" id="ARBA00023053"/>
    </source>
</evidence>
<dbReference type="Proteomes" id="UP001054945">
    <property type="component" value="Unassembled WGS sequence"/>
</dbReference>
<dbReference type="AlphaFoldDB" id="A0AAV4XKC2"/>
<sequence>MYPFSCLENDTKIPRDDARTALKTFEEILELGHDLKDLVLGMSPESFDGPFPRINEEERIISSCYSLHQRIDSSLDAVYKEKQMCKPGIMFSVHSPFEAVNPFQQGNFLKPGYLYRFTIEMVEEQLLPYPYKTDCLNYTEMWLKANKSGPRSQEMCRQKCLRDVLEKYVNCTFIIMSDPPEDFESLENELKSCLEKCKDDCT</sequence>
<keyword evidence="3 12" id="KW-0813">Transport</keyword>
<evidence type="ECO:0000256" key="5">
    <source>
        <dbReference type="ARBA" id="ARBA00022692"/>
    </source>
</evidence>
<keyword evidence="9" id="KW-0472">Membrane</keyword>
<reference evidence="13 14" key="1">
    <citation type="submission" date="2021-06" db="EMBL/GenBank/DDBJ databases">
        <title>Caerostris extrusa draft genome.</title>
        <authorList>
            <person name="Kono N."/>
            <person name="Arakawa K."/>
        </authorList>
    </citation>
    <scope>NUCLEOTIDE SEQUENCE [LARGE SCALE GENOMIC DNA]</scope>
</reference>
<evidence type="ECO:0000256" key="4">
    <source>
        <dbReference type="ARBA" id="ARBA00022461"/>
    </source>
</evidence>
<name>A0AAV4XKC2_CAEEX</name>
<keyword evidence="10 12" id="KW-0739">Sodium transport</keyword>